<dbReference type="Proteomes" id="UP000321393">
    <property type="component" value="Unassembled WGS sequence"/>
</dbReference>
<reference evidence="2 3" key="1">
    <citation type="submission" date="2019-08" db="EMBL/GenBank/DDBJ databases">
        <title>Draft genome sequences of two oriental melons (Cucumis melo L. var makuwa).</title>
        <authorList>
            <person name="Kwon S.-Y."/>
        </authorList>
    </citation>
    <scope>NUCLEOTIDE SEQUENCE [LARGE SCALE GENOMIC DNA]</scope>
    <source>
        <strain evidence="3">cv. SW 3</strain>
        <tissue evidence="2">Leaf</tissue>
    </source>
</reference>
<proteinExistence type="predicted"/>
<evidence type="ECO:0000313" key="2">
    <source>
        <dbReference type="EMBL" id="KAA0048265.1"/>
    </source>
</evidence>
<gene>
    <name evidence="2" type="ORF">E6C27_scaffold63G001870</name>
</gene>
<comment type="caution">
    <text evidence="2">The sequence shown here is derived from an EMBL/GenBank/DDBJ whole genome shotgun (WGS) entry which is preliminary data.</text>
</comment>
<feature type="compositionally biased region" description="Basic and acidic residues" evidence="1">
    <location>
        <begin position="321"/>
        <end position="350"/>
    </location>
</feature>
<accession>A0A5A7U3P0</accession>
<sequence length="350" mass="39960">MKTTSKRFTHAFRGSLKSDTIEKDDSCIQGEPDVVRTSPDVGIISRTGLPKFLVLFSAGCMIMEIIREGLSTSLPPVLDGKNYSYWKPRMILFIKTLDGKAWRTLVAGYEPPMITVDGVSVPKPEVDWTDAEEQASVGNARALNAIFNGMDLNVFKFINFCSTTKEAWRILEVAYEETSKVKISRLQLITSKFEALKMSKDEWVSKYNEGVLEVLRSLPRKFNMKVTTIEEAHYITTLKLDELFGSLLTFEMDVYDRENKKGKRIAFKSIYEEETTMNQSDNEANMDESIALLTKQFSKVVRKFKNMNTIGANAKNSNQYRRKDGENTTRRYNEDSNRRGGDYGKKKEGE</sequence>
<dbReference type="PANTHER" id="PTHR34676">
    <property type="entry name" value="DUF4219 DOMAIN-CONTAINING PROTEIN-RELATED"/>
    <property type="match status" value="1"/>
</dbReference>
<name>A0A5A7U3P0_CUCMM</name>
<protein>
    <submittedName>
        <fullName evidence="2">Gag-pol polyprotein</fullName>
    </submittedName>
</protein>
<dbReference type="AlphaFoldDB" id="A0A5A7U3P0"/>
<evidence type="ECO:0000256" key="1">
    <source>
        <dbReference type="SAM" id="MobiDB-lite"/>
    </source>
</evidence>
<dbReference type="PANTHER" id="PTHR34676:SF17">
    <property type="entry name" value="OS06G0684500 PROTEIN"/>
    <property type="match status" value="1"/>
</dbReference>
<feature type="region of interest" description="Disordered" evidence="1">
    <location>
        <begin position="312"/>
        <end position="350"/>
    </location>
</feature>
<evidence type="ECO:0000313" key="3">
    <source>
        <dbReference type="Proteomes" id="UP000321393"/>
    </source>
</evidence>
<dbReference type="OrthoDB" id="781829at2759"/>
<dbReference type="EMBL" id="SSTE01012982">
    <property type="protein sequence ID" value="KAA0048265.1"/>
    <property type="molecule type" value="Genomic_DNA"/>
</dbReference>
<organism evidence="2 3">
    <name type="scientific">Cucumis melo var. makuwa</name>
    <name type="common">Oriental melon</name>
    <dbReference type="NCBI Taxonomy" id="1194695"/>
    <lineage>
        <taxon>Eukaryota</taxon>
        <taxon>Viridiplantae</taxon>
        <taxon>Streptophyta</taxon>
        <taxon>Embryophyta</taxon>
        <taxon>Tracheophyta</taxon>
        <taxon>Spermatophyta</taxon>
        <taxon>Magnoliopsida</taxon>
        <taxon>eudicotyledons</taxon>
        <taxon>Gunneridae</taxon>
        <taxon>Pentapetalae</taxon>
        <taxon>rosids</taxon>
        <taxon>fabids</taxon>
        <taxon>Cucurbitales</taxon>
        <taxon>Cucurbitaceae</taxon>
        <taxon>Benincaseae</taxon>
        <taxon>Cucumis</taxon>
    </lineage>
</organism>
<dbReference type="Pfam" id="PF14223">
    <property type="entry name" value="Retrotran_gag_2"/>
    <property type="match status" value="1"/>
</dbReference>